<dbReference type="Proteomes" id="UP000238274">
    <property type="component" value="Unassembled WGS sequence"/>
</dbReference>
<evidence type="ECO:0000313" key="7">
    <source>
        <dbReference type="EMBL" id="POV98940.1"/>
    </source>
</evidence>
<evidence type="ECO:0000256" key="3">
    <source>
        <dbReference type="ARBA" id="ARBA00022771"/>
    </source>
</evidence>
<keyword evidence="4" id="KW-0862">Zinc</keyword>
<dbReference type="VEuPathDB" id="FungiDB:PSTT_03198"/>
<dbReference type="VEuPathDB" id="FungiDB:PSHT_13763"/>
<dbReference type="GO" id="GO:0005634">
    <property type="term" value="C:nucleus"/>
    <property type="evidence" value="ECO:0007669"/>
    <property type="project" value="UniProtKB-SubCell"/>
</dbReference>
<keyword evidence="3" id="KW-0863">Zinc-finger</keyword>
<reference evidence="7 8" key="1">
    <citation type="submission" date="2017-12" db="EMBL/GenBank/DDBJ databases">
        <title>Gene loss provides genomic basis for host adaptation in cereal stripe rust fungi.</title>
        <authorList>
            <person name="Xia C."/>
        </authorList>
    </citation>
    <scope>NUCLEOTIDE SEQUENCE [LARGE SCALE GENOMIC DNA]</scope>
    <source>
        <strain evidence="7 8">93TX-2</strain>
    </source>
</reference>
<dbReference type="InterPro" id="IPR052035">
    <property type="entry name" value="ZnF_BED_domain_contain"/>
</dbReference>
<dbReference type="PANTHER" id="PTHR46481:SF10">
    <property type="entry name" value="ZINC FINGER BED DOMAIN-CONTAINING PROTEIN 39"/>
    <property type="match status" value="1"/>
</dbReference>
<dbReference type="SUPFAM" id="SSF53098">
    <property type="entry name" value="Ribonuclease H-like"/>
    <property type="match status" value="1"/>
</dbReference>
<dbReference type="AlphaFoldDB" id="A0A2S4UNV3"/>
<dbReference type="EMBL" id="PKSM01000285">
    <property type="protein sequence ID" value="POV98940.1"/>
    <property type="molecule type" value="Genomic_DNA"/>
</dbReference>
<evidence type="ECO:0008006" key="9">
    <source>
        <dbReference type="Google" id="ProtNLM"/>
    </source>
</evidence>
<keyword evidence="5" id="KW-0539">Nucleus</keyword>
<organism evidence="7 8">
    <name type="scientific">Puccinia striiformis</name>
    <dbReference type="NCBI Taxonomy" id="27350"/>
    <lineage>
        <taxon>Eukaryota</taxon>
        <taxon>Fungi</taxon>
        <taxon>Dikarya</taxon>
        <taxon>Basidiomycota</taxon>
        <taxon>Pucciniomycotina</taxon>
        <taxon>Pucciniomycetes</taxon>
        <taxon>Pucciniales</taxon>
        <taxon>Pucciniaceae</taxon>
        <taxon>Puccinia</taxon>
    </lineage>
</organism>
<dbReference type="InterPro" id="IPR012337">
    <property type="entry name" value="RNaseH-like_sf"/>
</dbReference>
<keyword evidence="2" id="KW-0479">Metal-binding</keyword>
<comment type="caution">
    <text evidence="7">The sequence shown here is derived from an EMBL/GenBank/DDBJ whole genome shotgun (WGS) entry which is preliminary data.</text>
</comment>
<evidence type="ECO:0000256" key="4">
    <source>
        <dbReference type="ARBA" id="ARBA00022833"/>
    </source>
</evidence>
<protein>
    <recommendedName>
        <fullName evidence="9">hAT-like transposase RNase-H fold domain-containing protein</fullName>
    </recommendedName>
</protein>
<accession>A0A2S4UNV3</accession>
<evidence type="ECO:0000313" key="8">
    <source>
        <dbReference type="Proteomes" id="UP000238274"/>
    </source>
</evidence>
<reference evidence="8" key="3">
    <citation type="journal article" date="2018" name="Mol. Plant Microbe Interact.">
        <title>Genome sequence resources for the wheat stripe rust pathogen (Puccinia striiformis f. sp. tritici) and the barley stripe rust pathogen (Puccinia striiformis f. sp. hordei).</title>
        <authorList>
            <person name="Xia C."/>
            <person name="Wang M."/>
            <person name="Yin C."/>
            <person name="Cornejo O.E."/>
            <person name="Hulbert S.H."/>
            <person name="Chen X."/>
        </authorList>
    </citation>
    <scope>NUCLEOTIDE SEQUENCE [LARGE SCALE GENOMIC DNA]</scope>
    <source>
        <strain evidence="8">93TX-2</strain>
    </source>
</reference>
<evidence type="ECO:0000256" key="1">
    <source>
        <dbReference type="ARBA" id="ARBA00004123"/>
    </source>
</evidence>
<evidence type="ECO:0000256" key="5">
    <source>
        <dbReference type="ARBA" id="ARBA00023242"/>
    </source>
</evidence>
<evidence type="ECO:0000256" key="2">
    <source>
        <dbReference type="ARBA" id="ARBA00022723"/>
    </source>
</evidence>
<evidence type="ECO:0000256" key="6">
    <source>
        <dbReference type="SAM" id="MobiDB-lite"/>
    </source>
</evidence>
<gene>
    <name evidence="7" type="ORF">PSHT_13763</name>
</gene>
<comment type="subcellular location">
    <subcellularLocation>
        <location evidence="1">Nucleus</location>
    </subcellularLocation>
</comment>
<reference evidence="8" key="2">
    <citation type="journal article" date="2018" name="BMC Genomics">
        <title>Genomic insights into host adaptation between the wheat stripe rust pathogen (Puccinia striiformis f. sp. tritici) and the barley stripe rust pathogen (Puccinia striiformis f. sp. hordei).</title>
        <authorList>
            <person name="Xia C."/>
            <person name="Wang M."/>
            <person name="Yin C."/>
            <person name="Cornejo O.E."/>
            <person name="Hulbert S.H."/>
            <person name="Chen X."/>
        </authorList>
    </citation>
    <scope>NUCLEOTIDE SEQUENCE [LARGE SCALE GENOMIC DNA]</scope>
    <source>
        <strain evidence="8">93TX-2</strain>
    </source>
</reference>
<sequence>MTVINASSNDSTLNRVQSVLNLQPGRGLDMDGKYFHVRCSAHVINLVVKDGLNITSTAIDKLCETTRYIKLILSRQAAFVESLKMSNTKQKAWLTVDVPTRWNSTFQMICSSLLYKAAYCLVIHNANYTKCPTDAEWIELQTMATFLEIFETTFLELRGTIYPTTHLVYKNMKAIEKCLADGQSSKNKHILKIIDQCNYTSNGATDKTPPIEENDNNDIQRLTRDPNGQFKLYLAAKNSTHQVSSTAKLVLYLQQPTVAISPRPPHYNLLRWWKDHSNQYVTNGIKTATRDTLKLSEPHTRHTREAPIPKGGINPQGGSILPSFPEGGLSGEGGDNFIEFIEVVKPDTVRPPDEKTRILNSAIEAQAKGDDLLAGILFDALAKMSNPNLHKVTKTLGQLSAEATIPDGLDHDGDLTYATTGTTHNFELAMKHHLGKRAKAESSNGEKLVDYKGYGFIDEWEMTPQTGQRITGTFTKP</sequence>
<dbReference type="PANTHER" id="PTHR46481">
    <property type="entry name" value="ZINC FINGER BED DOMAIN-CONTAINING PROTEIN 4"/>
    <property type="match status" value="1"/>
</dbReference>
<dbReference type="VEuPathDB" id="FungiDB:PSTT_05469"/>
<keyword evidence="8" id="KW-1185">Reference proteome</keyword>
<proteinExistence type="predicted"/>
<name>A0A2S4UNV3_9BASI</name>
<dbReference type="VEuPathDB" id="FungiDB:PSTT_14685"/>
<feature type="region of interest" description="Disordered" evidence="6">
    <location>
        <begin position="299"/>
        <end position="326"/>
    </location>
</feature>
<dbReference type="GO" id="GO:0008270">
    <property type="term" value="F:zinc ion binding"/>
    <property type="evidence" value="ECO:0007669"/>
    <property type="project" value="UniProtKB-KW"/>
</dbReference>
<dbReference type="OrthoDB" id="3252425at2759"/>